<dbReference type="WBParaSite" id="ACOC_0000599801-mRNA-1">
    <property type="protein sequence ID" value="ACOC_0000599801-mRNA-1"/>
    <property type="gene ID" value="ACOC_0000599801"/>
</dbReference>
<dbReference type="AlphaFoldDB" id="A0A0R3PMA4"/>
<dbReference type="GO" id="GO:0008289">
    <property type="term" value="F:lipid binding"/>
    <property type="evidence" value="ECO:0007669"/>
    <property type="project" value="UniProtKB-KW"/>
</dbReference>
<dbReference type="PANTHER" id="PTHR31418:SF7">
    <property type="entry name" value="FATTY-ACID AND RETINOL-BINDING PROTEIN 1"/>
    <property type="match status" value="1"/>
</dbReference>
<evidence type="ECO:0000256" key="4">
    <source>
        <dbReference type="ARBA" id="ARBA00022525"/>
    </source>
</evidence>
<evidence type="ECO:0000256" key="2">
    <source>
        <dbReference type="ARBA" id="ARBA00006648"/>
    </source>
</evidence>
<evidence type="ECO:0000313" key="10">
    <source>
        <dbReference type="WBParaSite" id="ACOC_0000599801-mRNA-1"/>
    </source>
</evidence>
<comment type="subcellular location">
    <subcellularLocation>
        <location evidence="1">Secreted</location>
    </subcellularLocation>
</comment>
<reference evidence="10" key="1">
    <citation type="submission" date="2017-02" db="UniProtKB">
        <authorList>
            <consortium name="WormBaseParasite"/>
        </authorList>
    </citation>
    <scope>IDENTIFICATION</scope>
</reference>
<evidence type="ECO:0000256" key="1">
    <source>
        <dbReference type="ARBA" id="ARBA00004613"/>
    </source>
</evidence>
<dbReference type="STRING" id="334426.A0A0R3PMA4"/>
<keyword evidence="9" id="KW-1185">Reference proteome</keyword>
<reference evidence="8 9" key="2">
    <citation type="submission" date="2018-11" db="EMBL/GenBank/DDBJ databases">
        <authorList>
            <consortium name="Pathogen Informatics"/>
        </authorList>
    </citation>
    <scope>NUCLEOTIDE SEQUENCE [LARGE SCALE GENOMIC DNA]</scope>
    <source>
        <strain evidence="8 9">Costa Rica</strain>
    </source>
</reference>
<evidence type="ECO:0000313" key="8">
    <source>
        <dbReference type="EMBL" id="VDM57584.1"/>
    </source>
</evidence>
<evidence type="ECO:0000313" key="9">
    <source>
        <dbReference type="Proteomes" id="UP000267027"/>
    </source>
</evidence>
<dbReference type="InterPro" id="IPR008632">
    <property type="entry name" value="Gp-FAR-1"/>
</dbReference>
<evidence type="ECO:0000256" key="3">
    <source>
        <dbReference type="ARBA" id="ARBA00017453"/>
    </source>
</evidence>
<comment type="similarity">
    <text evidence="2">Belongs to the fatty-acid and retinol-binding protein (FARBP) family.</text>
</comment>
<keyword evidence="7" id="KW-0446">Lipid-binding</keyword>
<dbReference type="GO" id="GO:0005576">
    <property type="term" value="C:extracellular region"/>
    <property type="evidence" value="ECO:0007669"/>
    <property type="project" value="UniProtKB-SubCell"/>
</dbReference>
<dbReference type="PANTHER" id="PTHR31418">
    <property type="entry name" value="FATTY-ACID AND RETINOL-BINDING PROTEIN 1"/>
    <property type="match status" value="1"/>
</dbReference>
<dbReference type="EMBL" id="UYYA01003912">
    <property type="protein sequence ID" value="VDM57584.1"/>
    <property type="molecule type" value="Genomic_DNA"/>
</dbReference>
<sequence>MKTKSPELAAKAEKMHNMIIEKVDALGDEAKAFVKGVINEARKIQCFVVAAQTVINKYKALSDKAKKDLGKRFAAITSVLNRQFFIFCQI</sequence>
<protein>
    <recommendedName>
        <fullName evidence="3">Fatty-acid and retinol-binding protein 1</fullName>
    </recommendedName>
</protein>
<evidence type="ECO:0000256" key="5">
    <source>
        <dbReference type="ARBA" id="ARBA00022729"/>
    </source>
</evidence>
<evidence type="ECO:0000256" key="7">
    <source>
        <dbReference type="ARBA" id="ARBA00023121"/>
    </source>
</evidence>
<name>A0A0R3PMA4_ANGCS</name>
<keyword evidence="4" id="KW-0964">Secreted</keyword>
<evidence type="ECO:0000256" key="6">
    <source>
        <dbReference type="ARBA" id="ARBA00023054"/>
    </source>
</evidence>
<dbReference type="Pfam" id="PF05823">
    <property type="entry name" value="Gp-FAR-1"/>
    <property type="match status" value="1"/>
</dbReference>
<proteinExistence type="inferred from homology"/>
<dbReference type="Gene3D" id="1.20.120.1100">
    <property type="match status" value="1"/>
</dbReference>
<keyword evidence="5" id="KW-0732">Signal</keyword>
<dbReference type="OrthoDB" id="5808308at2759"/>
<dbReference type="Proteomes" id="UP000267027">
    <property type="component" value="Unassembled WGS sequence"/>
</dbReference>
<accession>A0A0R3PMA4</accession>
<keyword evidence="6" id="KW-0175">Coiled coil</keyword>
<organism evidence="10">
    <name type="scientific">Angiostrongylus costaricensis</name>
    <name type="common">Nematode worm</name>
    <dbReference type="NCBI Taxonomy" id="334426"/>
    <lineage>
        <taxon>Eukaryota</taxon>
        <taxon>Metazoa</taxon>
        <taxon>Ecdysozoa</taxon>
        <taxon>Nematoda</taxon>
        <taxon>Chromadorea</taxon>
        <taxon>Rhabditida</taxon>
        <taxon>Rhabditina</taxon>
        <taxon>Rhabditomorpha</taxon>
        <taxon>Strongyloidea</taxon>
        <taxon>Metastrongylidae</taxon>
        <taxon>Angiostrongylus</taxon>
    </lineage>
</organism>
<gene>
    <name evidence="8" type="ORF">ACOC_LOCUS5999</name>
</gene>